<evidence type="ECO:0000313" key="3">
    <source>
        <dbReference type="EMBL" id="RDH43301.1"/>
    </source>
</evidence>
<accession>A0A4V1IND0</accession>
<keyword evidence="4" id="KW-1185">Reference proteome</keyword>
<dbReference type="RefSeq" id="WP_094786651.1">
    <property type="nucleotide sequence ID" value="NZ_NDXW01000001.1"/>
</dbReference>
<comment type="caution">
    <text evidence="3">The sequence shown here is derived from an EMBL/GenBank/DDBJ whole genome shotgun (WGS) entry which is preliminary data.</text>
</comment>
<feature type="transmembrane region" description="Helical" evidence="1">
    <location>
        <begin position="70"/>
        <end position="90"/>
    </location>
</feature>
<evidence type="ECO:0000313" key="4">
    <source>
        <dbReference type="Proteomes" id="UP000257039"/>
    </source>
</evidence>
<dbReference type="Pfam" id="PF09925">
    <property type="entry name" value="DUF2157"/>
    <property type="match status" value="1"/>
</dbReference>
<gene>
    <name evidence="3" type="ORF">B9G39_07520</name>
</gene>
<feature type="transmembrane region" description="Helical" evidence="1">
    <location>
        <begin position="175"/>
        <end position="198"/>
    </location>
</feature>
<evidence type="ECO:0000259" key="2">
    <source>
        <dbReference type="Pfam" id="PF09925"/>
    </source>
</evidence>
<dbReference type="AlphaFoldDB" id="A0A4V1IND0"/>
<feature type="transmembrane region" description="Helical" evidence="1">
    <location>
        <begin position="233"/>
        <end position="250"/>
    </location>
</feature>
<feature type="transmembrane region" description="Helical" evidence="1">
    <location>
        <begin position="288"/>
        <end position="308"/>
    </location>
</feature>
<reference evidence="3 4" key="1">
    <citation type="submission" date="2017-04" db="EMBL/GenBank/DDBJ databases">
        <title>Draft genome sequence of Zooshikella ganghwensis VG4 isolated from Red Sea sediments.</title>
        <authorList>
            <person name="Rehman Z."/>
            <person name="Alam I."/>
            <person name="Kamau A."/>
            <person name="Bajic V."/>
            <person name="Leiknes T."/>
        </authorList>
    </citation>
    <scope>NUCLEOTIDE SEQUENCE [LARGE SCALE GENOMIC DNA]</scope>
    <source>
        <strain evidence="3 4">VG4</strain>
    </source>
</reference>
<keyword evidence="1" id="KW-0812">Transmembrane</keyword>
<organism evidence="3 4">
    <name type="scientific">Zooshikella ganghwensis</name>
    <dbReference type="NCBI Taxonomy" id="202772"/>
    <lineage>
        <taxon>Bacteria</taxon>
        <taxon>Pseudomonadati</taxon>
        <taxon>Pseudomonadota</taxon>
        <taxon>Gammaproteobacteria</taxon>
        <taxon>Oceanospirillales</taxon>
        <taxon>Zooshikellaceae</taxon>
        <taxon>Zooshikella</taxon>
    </lineage>
</organism>
<dbReference type="EMBL" id="NDXW01000001">
    <property type="protein sequence ID" value="RDH43301.1"/>
    <property type="molecule type" value="Genomic_DNA"/>
</dbReference>
<dbReference type="Proteomes" id="UP000257039">
    <property type="component" value="Unassembled WGS sequence"/>
</dbReference>
<evidence type="ECO:0000256" key="1">
    <source>
        <dbReference type="SAM" id="Phobius"/>
    </source>
</evidence>
<keyword evidence="1" id="KW-0472">Membrane</keyword>
<dbReference type="InterPro" id="IPR018677">
    <property type="entry name" value="DUF2157"/>
</dbReference>
<feature type="transmembrane region" description="Helical" evidence="1">
    <location>
        <begin position="126"/>
        <end position="145"/>
    </location>
</feature>
<feature type="transmembrane region" description="Helical" evidence="1">
    <location>
        <begin position="96"/>
        <end position="114"/>
    </location>
</feature>
<feature type="transmembrane region" description="Helical" evidence="1">
    <location>
        <begin position="204"/>
        <end position="221"/>
    </location>
</feature>
<feature type="transmembrane region" description="Helical" evidence="1">
    <location>
        <begin position="262"/>
        <end position="281"/>
    </location>
</feature>
<protein>
    <submittedName>
        <fullName evidence="3">DUF2157 domain-containing protein</fullName>
    </submittedName>
</protein>
<sequence>MATSKADIKIVNITMTSTSSMTTSTKPTPPTPKQLHHLFQQGALPRQVYYQALDMVRPDDYWLRWAERHLMLIGSILLLAGIMFFFAYNWQELHRFGKLGLLEAGVTLTSLLSLVSRFSLTARQVLLTSAVVLTGILFAVFGQIYQTGADAYTLFLSWAVVTLPWVALARLAALWAIWFVVSEVACWLVWEQVLSIQFTDWTDLRWVSMAVLAGFILLINYKQTSTSVLASKFHWLYVTVMLGVMAIPALKIAIDDYHVTHQTWGVAITWLVLSCILIIFYRFISQQIYGLTITSLQLTVVLLVWLLHQVSDMRLTDTSTLFIFGLLIVTTISLLVFILRSQAQLMRKEAKE</sequence>
<feature type="transmembrane region" description="Helical" evidence="1">
    <location>
        <begin position="151"/>
        <end position="168"/>
    </location>
</feature>
<proteinExistence type="predicted"/>
<feature type="transmembrane region" description="Helical" evidence="1">
    <location>
        <begin position="320"/>
        <end position="339"/>
    </location>
</feature>
<keyword evidence="1" id="KW-1133">Transmembrane helix</keyword>
<feature type="domain" description="DUF2157" evidence="2">
    <location>
        <begin position="67"/>
        <end position="175"/>
    </location>
</feature>
<name>A0A4V1IND0_9GAMM</name>